<evidence type="ECO:0000313" key="4">
    <source>
        <dbReference type="Proteomes" id="UP000307440"/>
    </source>
</evidence>
<sequence>MSIIRERRSSYPSLDIEACPDPDLSKDSDSPNRPDSTSSMSISMLKLLLSLNCFSKLTKTATLVSQFLIDRIKLKITLWRFLNTGVIATFGIWKTICAYSDNGEVNAWDMALGLLWAVISYWGNLTEAEYPEACPALFQKDVKTVLVRPCLTWLIILATAMPIYISGYMALTTCAYTNDIQ</sequence>
<evidence type="ECO:0000256" key="1">
    <source>
        <dbReference type="SAM" id="MobiDB-lite"/>
    </source>
</evidence>
<protein>
    <submittedName>
        <fullName evidence="3">Uncharacterized protein</fullName>
    </submittedName>
</protein>
<evidence type="ECO:0000256" key="2">
    <source>
        <dbReference type="SAM" id="Phobius"/>
    </source>
</evidence>
<reference evidence="3 4" key="1">
    <citation type="journal article" date="2019" name="Nat. Ecol. Evol.">
        <title>Megaphylogeny resolves global patterns of mushroom evolution.</title>
        <authorList>
            <person name="Varga T."/>
            <person name="Krizsan K."/>
            <person name="Foldi C."/>
            <person name="Dima B."/>
            <person name="Sanchez-Garcia M."/>
            <person name="Sanchez-Ramirez S."/>
            <person name="Szollosi G.J."/>
            <person name="Szarkandi J.G."/>
            <person name="Papp V."/>
            <person name="Albert L."/>
            <person name="Andreopoulos W."/>
            <person name="Angelini C."/>
            <person name="Antonin V."/>
            <person name="Barry K.W."/>
            <person name="Bougher N.L."/>
            <person name="Buchanan P."/>
            <person name="Buyck B."/>
            <person name="Bense V."/>
            <person name="Catcheside P."/>
            <person name="Chovatia M."/>
            <person name="Cooper J."/>
            <person name="Damon W."/>
            <person name="Desjardin D."/>
            <person name="Finy P."/>
            <person name="Geml J."/>
            <person name="Haridas S."/>
            <person name="Hughes K."/>
            <person name="Justo A."/>
            <person name="Karasinski D."/>
            <person name="Kautmanova I."/>
            <person name="Kiss B."/>
            <person name="Kocsube S."/>
            <person name="Kotiranta H."/>
            <person name="LaButti K.M."/>
            <person name="Lechner B.E."/>
            <person name="Liimatainen K."/>
            <person name="Lipzen A."/>
            <person name="Lukacs Z."/>
            <person name="Mihaltcheva S."/>
            <person name="Morgado L.N."/>
            <person name="Niskanen T."/>
            <person name="Noordeloos M.E."/>
            <person name="Ohm R.A."/>
            <person name="Ortiz-Santana B."/>
            <person name="Ovrebo C."/>
            <person name="Racz N."/>
            <person name="Riley R."/>
            <person name="Savchenko A."/>
            <person name="Shiryaev A."/>
            <person name="Soop K."/>
            <person name="Spirin V."/>
            <person name="Szebenyi C."/>
            <person name="Tomsovsky M."/>
            <person name="Tulloss R.E."/>
            <person name="Uehling J."/>
            <person name="Grigoriev I.V."/>
            <person name="Vagvolgyi C."/>
            <person name="Papp T."/>
            <person name="Martin F.M."/>
            <person name="Miettinen O."/>
            <person name="Hibbett D.S."/>
            <person name="Nagy L.G."/>
        </authorList>
    </citation>
    <scope>NUCLEOTIDE SEQUENCE [LARGE SCALE GENOMIC DNA]</scope>
    <source>
        <strain evidence="3 4">CBS 121175</strain>
    </source>
</reference>
<keyword evidence="2" id="KW-1133">Transmembrane helix</keyword>
<organism evidence="3 4">
    <name type="scientific">Coprinopsis marcescibilis</name>
    <name type="common">Agaric fungus</name>
    <name type="synonym">Psathyrella marcescibilis</name>
    <dbReference type="NCBI Taxonomy" id="230819"/>
    <lineage>
        <taxon>Eukaryota</taxon>
        <taxon>Fungi</taxon>
        <taxon>Dikarya</taxon>
        <taxon>Basidiomycota</taxon>
        <taxon>Agaricomycotina</taxon>
        <taxon>Agaricomycetes</taxon>
        <taxon>Agaricomycetidae</taxon>
        <taxon>Agaricales</taxon>
        <taxon>Agaricineae</taxon>
        <taxon>Psathyrellaceae</taxon>
        <taxon>Coprinopsis</taxon>
    </lineage>
</organism>
<feature type="region of interest" description="Disordered" evidence="1">
    <location>
        <begin position="1"/>
        <end position="37"/>
    </location>
</feature>
<proteinExistence type="predicted"/>
<dbReference type="AlphaFoldDB" id="A0A5C3KR76"/>
<feature type="compositionally biased region" description="Basic and acidic residues" evidence="1">
    <location>
        <begin position="23"/>
        <end position="32"/>
    </location>
</feature>
<gene>
    <name evidence="3" type="ORF">FA15DRAFT_671000</name>
</gene>
<name>A0A5C3KR76_COPMA</name>
<feature type="transmembrane region" description="Helical" evidence="2">
    <location>
        <begin position="150"/>
        <end position="171"/>
    </location>
</feature>
<keyword evidence="2" id="KW-0472">Membrane</keyword>
<dbReference type="Proteomes" id="UP000307440">
    <property type="component" value="Unassembled WGS sequence"/>
</dbReference>
<keyword evidence="2" id="KW-0812">Transmembrane</keyword>
<dbReference type="OrthoDB" id="3058001at2759"/>
<keyword evidence="4" id="KW-1185">Reference proteome</keyword>
<evidence type="ECO:0000313" key="3">
    <source>
        <dbReference type="EMBL" id="TFK22904.1"/>
    </source>
</evidence>
<accession>A0A5C3KR76</accession>
<dbReference type="EMBL" id="ML210229">
    <property type="protein sequence ID" value="TFK22904.1"/>
    <property type="molecule type" value="Genomic_DNA"/>
</dbReference>